<dbReference type="EMBL" id="FUYB01000004">
    <property type="protein sequence ID" value="SKA73988.1"/>
    <property type="molecule type" value="Genomic_DNA"/>
</dbReference>
<dbReference type="RefSeq" id="WP_078921788.1">
    <property type="nucleotide sequence ID" value="NZ_FUYB01000004.1"/>
</dbReference>
<name>A0A1T4WAC4_9GAMM</name>
<dbReference type="AlphaFoldDB" id="A0A1T4WAC4"/>
<gene>
    <name evidence="2" type="ORF">SAMN02745130_01319</name>
</gene>
<reference evidence="2 3" key="1">
    <citation type="submission" date="2017-02" db="EMBL/GenBank/DDBJ databases">
        <authorList>
            <person name="Peterson S.W."/>
        </authorList>
    </citation>
    <scope>NUCLEOTIDE SEQUENCE [LARGE SCALE GENOMIC DNA]</scope>
    <source>
        <strain evidence="2 3">ATCC 49788</strain>
    </source>
</reference>
<evidence type="ECO:0000256" key="1">
    <source>
        <dbReference type="SAM" id="Coils"/>
    </source>
</evidence>
<protein>
    <recommendedName>
        <fullName evidence="4">Lipoprotein</fullName>
    </recommendedName>
</protein>
<dbReference type="PROSITE" id="PS51257">
    <property type="entry name" value="PROKAR_LIPOPROTEIN"/>
    <property type="match status" value="1"/>
</dbReference>
<evidence type="ECO:0008006" key="4">
    <source>
        <dbReference type="Google" id="ProtNLM"/>
    </source>
</evidence>
<accession>A0A1T4WAC4</accession>
<proteinExistence type="predicted"/>
<dbReference type="Proteomes" id="UP000190460">
    <property type="component" value="Unassembled WGS sequence"/>
</dbReference>
<keyword evidence="1" id="KW-0175">Coiled coil</keyword>
<feature type="coiled-coil region" evidence="1">
    <location>
        <begin position="194"/>
        <end position="235"/>
    </location>
</feature>
<dbReference type="OrthoDB" id="9858145at2"/>
<evidence type="ECO:0000313" key="2">
    <source>
        <dbReference type="EMBL" id="SKA73988.1"/>
    </source>
</evidence>
<keyword evidence="3" id="KW-1185">Reference proteome</keyword>
<sequence>MRTLSKWNRGFVWVLVFGGSLIGCTTTTPIDEKRAHAIQMCKQKLPANDKIKLQSVSFGCMASMAFSKAIGSNNPAPLLCMAGGASGFLFGETIAERKCSYVTQTDQLNGEIAHAKKMNAGFTMVFAQQTTELSKFELMLSGLRNQQAVDAAQAAQKANLAASLAEQVANDQIIFKQAQEEFRFKQKTLADSKRLKQQVKEDELMAEIQALQKNLKTLQENNAKFSQLRQDLSEA</sequence>
<evidence type="ECO:0000313" key="3">
    <source>
        <dbReference type="Proteomes" id="UP000190460"/>
    </source>
</evidence>
<dbReference type="STRING" id="92487.SAMN02745130_01319"/>
<organism evidence="2 3">
    <name type="scientific">Thiothrix eikelboomii</name>
    <dbReference type="NCBI Taxonomy" id="92487"/>
    <lineage>
        <taxon>Bacteria</taxon>
        <taxon>Pseudomonadati</taxon>
        <taxon>Pseudomonadota</taxon>
        <taxon>Gammaproteobacteria</taxon>
        <taxon>Thiotrichales</taxon>
        <taxon>Thiotrichaceae</taxon>
        <taxon>Thiothrix</taxon>
    </lineage>
</organism>